<dbReference type="VEuPathDB" id="FungiDB:F4678DRAFT_208102"/>
<accession>A0A9W8NP14</accession>
<keyword evidence="3" id="KW-1185">Reference proteome</keyword>
<organism evidence="2 3">
    <name type="scientific">Xylaria arbuscula</name>
    <dbReference type="NCBI Taxonomy" id="114810"/>
    <lineage>
        <taxon>Eukaryota</taxon>
        <taxon>Fungi</taxon>
        <taxon>Dikarya</taxon>
        <taxon>Ascomycota</taxon>
        <taxon>Pezizomycotina</taxon>
        <taxon>Sordariomycetes</taxon>
        <taxon>Xylariomycetidae</taxon>
        <taxon>Xylariales</taxon>
        <taxon>Xylariaceae</taxon>
        <taxon>Xylaria</taxon>
    </lineage>
</organism>
<comment type="caution">
    <text evidence="2">The sequence shown here is derived from an EMBL/GenBank/DDBJ whole genome shotgun (WGS) entry which is preliminary data.</text>
</comment>
<dbReference type="Pfam" id="PF14420">
    <property type="entry name" value="Clr5"/>
    <property type="match status" value="1"/>
</dbReference>
<evidence type="ECO:0000259" key="1">
    <source>
        <dbReference type="Pfam" id="PF14420"/>
    </source>
</evidence>
<evidence type="ECO:0000313" key="3">
    <source>
        <dbReference type="Proteomes" id="UP001148614"/>
    </source>
</evidence>
<sequence>MGTSRPRDGWATASDWAHHRSLITALYRDQNKTLKDTMRIMEEKYNFFATVRMYKARFQQWEIEKKIKAEDAVEIFRQQTARTNAGKPSVVYIRGRKISPDRLQRYRYRAAAMVLEQILVVENGANTSRTIMAPESSHIVCRTPSPTPEGSPILSTQLSDPTDLKVPHDCMSILKGYIAGSIEAGAWRVSTTAPVPDAFTWAHYLATSQGLIAHNRTKEGFDLLNLCLEQYKSHLQNPDPFFWLATYKAALLLGSKNTQLGDMFMRYAAELTSIVLPPFHPFNHVWSRIKLTGLQGLQQYAAMLFESYLSTWKEQAGLLPNDQTSLVQMAFVFIQLQCSGMISQAFGREALSAMMAALSDSIYGQFLLQEAKFRMACLYLEEEKLADADTTIGQILAWINSIQGPDRDEFNHLRCKCLWILFEIKDRDGNVEEATQIGRSLVNACYSTYGPTHLQTIDAISALQSFYTRNNNDGAAQEAAMWFDQCWGDFSAIAQTNHGFPHTIEQPWLHRCIELEEDQRLIQQVIDLMEQST</sequence>
<gene>
    <name evidence="2" type="ORF">NPX13_g305</name>
</gene>
<dbReference type="PANTHER" id="PTHR38788">
    <property type="entry name" value="CLR5 DOMAIN-CONTAINING PROTEIN"/>
    <property type="match status" value="1"/>
</dbReference>
<dbReference type="PANTHER" id="PTHR38788:SF3">
    <property type="entry name" value="CLR5 DOMAIN-CONTAINING PROTEIN"/>
    <property type="match status" value="1"/>
</dbReference>
<name>A0A9W8NP14_9PEZI</name>
<feature type="domain" description="Clr5" evidence="1">
    <location>
        <begin position="13"/>
        <end position="65"/>
    </location>
</feature>
<dbReference type="Proteomes" id="UP001148614">
    <property type="component" value="Unassembled WGS sequence"/>
</dbReference>
<dbReference type="EMBL" id="JANPWZ010000019">
    <property type="protein sequence ID" value="KAJ3580250.1"/>
    <property type="molecule type" value="Genomic_DNA"/>
</dbReference>
<evidence type="ECO:0000313" key="2">
    <source>
        <dbReference type="EMBL" id="KAJ3580250.1"/>
    </source>
</evidence>
<dbReference type="AlphaFoldDB" id="A0A9W8NP14"/>
<proteinExistence type="predicted"/>
<dbReference type="InterPro" id="IPR025676">
    <property type="entry name" value="Clr5_dom"/>
</dbReference>
<reference evidence="2" key="1">
    <citation type="submission" date="2022-07" db="EMBL/GenBank/DDBJ databases">
        <title>Genome Sequence of Xylaria arbuscula.</title>
        <authorList>
            <person name="Buettner E."/>
        </authorList>
    </citation>
    <scope>NUCLEOTIDE SEQUENCE</scope>
    <source>
        <strain evidence="2">VT107</strain>
    </source>
</reference>
<protein>
    <recommendedName>
        <fullName evidence="1">Clr5 domain-containing protein</fullName>
    </recommendedName>
</protein>